<feature type="compositionally biased region" description="Basic and acidic residues" evidence="1">
    <location>
        <begin position="51"/>
        <end position="81"/>
    </location>
</feature>
<evidence type="ECO:0000313" key="3">
    <source>
        <dbReference type="Proteomes" id="UP001589536"/>
    </source>
</evidence>
<protein>
    <recommendedName>
        <fullName evidence="4">DUF1674 domain-containing protein</fullName>
    </recommendedName>
</protein>
<accession>A0ABV5UU15</accession>
<feature type="compositionally biased region" description="Basic and acidic residues" evidence="1">
    <location>
        <begin position="25"/>
        <end position="43"/>
    </location>
</feature>
<comment type="caution">
    <text evidence="2">The sequence shown here is derived from an EMBL/GenBank/DDBJ whole genome shotgun (WGS) entry which is preliminary data.</text>
</comment>
<dbReference type="Proteomes" id="UP001589536">
    <property type="component" value="Unassembled WGS sequence"/>
</dbReference>
<dbReference type="RefSeq" id="WP_376954816.1">
    <property type="nucleotide sequence ID" value="NZ_BAABED010000001.1"/>
</dbReference>
<sequence length="81" mass="9153">MPESKDTPARQTPETGADVAESDTELDKREKTELEATTERKPAAEGILPKKAAEDDPRRWGDDPGYDHDAWLKEQRPPHWG</sequence>
<evidence type="ECO:0000313" key="2">
    <source>
        <dbReference type="EMBL" id="MFB9715673.1"/>
    </source>
</evidence>
<gene>
    <name evidence="2" type="ORF">ACFFPI_16355</name>
</gene>
<reference evidence="2 3" key="1">
    <citation type="submission" date="2024-09" db="EMBL/GenBank/DDBJ databases">
        <authorList>
            <person name="Sun Q."/>
            <person name="Mori K."/>
        </authorList>
    </citation>
    <scope>NUCLEOTIDE SEQUENCE [LARGE SCALE GENOMIC DNA]</scope>
    <source>
        <strain evidence="2 3">JCM 13519</strain>
    </source>
</reference>
<keyword evidence="3" id="KW-1185">Reference proteome</keyword>
<name>A0ABV5UU15_9MICC</name>
<feature type="region of interest" description="Disordered" evidence="1">
    <location>
        <begin position="1"/>
        <end position="81"/>
    </location>
</feature>
<evidence type="ECO:0000256" key="1">
    <source>
        <dbReference type="SAM" id="MobiDB-lite"/>
    </source>
</evidence>
<proteinExistence type="predicted"/>
<evidence type="ECO:0008006" key="4">
    <source>
        <dbReference type="Google" id="ProtNLM"/>
    </source>
</evidence>
<dbReference type="EMBL" id="JBHMBH010000037">
    <property type="protein sequence ID" value="MFB9715673.1"/>
    <property type="molecule type" value="Genomic_DNA"/>
</dbReference>
<organism evidence="2 3">
    <name type="scientific">Arthrobacter methylotrophus</name>
    <dbReference type="NCBI Taxonomy" id="121291"/>
    <lineage>
        <taxon>Bacteria</taxon>
        <taxon>Bacillati</taxon>
        <taxon>Actinomycetota</taxon>
        <taxon>Actinomycetes</taxon>
        <taxon>Micrococcales</taxon>
        <taxon>Micrococcaceae</taxon>
        <taxon>Arthrobacter</taxon>
    </lineage>
</organism>